<name>A0A2N5RVD5_9BASI</name>
<feature type="region of interest" description="Disordered" evidence="1">
    <location>
        <begin position="102"/>
        <end position="122"/>
    </location>
</feature>
<protein>
    <submittedName>
        <fullName evidence="2">Uncharacterized protein</fullName>
    </submittedName>
</protein>
<evidence type="ECO:0000313" key="2">
    <source>
        <dbReference type="EMBL" id="PLW04957.1"/>
    </source>
</evidence>
<feature type="compositionally biased region" description="Polar residues" evidence="1">
    <location>
        <begin position="187"/>
        <end position="210"/>
    </location>
</feature>
<evidence type="ECO:0000313" key="3">
    <source>
        <dbReference type="Proteomes" id="UP000235392"/>
    </source>
</evidence>
<feature type="compositionally biased region" description="Low complexity" evidence="1">
    <location>
        <begin position="211"/>
        <end position="228"/>
    </location>
</feature>
<dbReference type="Proteomes" id="UP000235392">
    <property type="component" value="Unassembled WGS sequence"/>
</dbReference>
<comment type="caution">
    <text evidence="2">The sequence shown here is derived from an EMBL/GenBank/DDBJ whole genome shotgun (WGS) entry which is preliminary data.</text>
</comment>
<feature type="compositionally biased region" description="Polar residues" evidence="1">
    <location>
        <begin position="237"/>
        <end position="256"/>
    </location>
</feature>
<accession>A0A2N5RVD5</accession>
<sequence>MGARASSGRFVLQAPVGSSMEASTSNGRFNIKAPTGRFQKVPSGRFLGRAASGHAGEGCGFKPSRLRFPQLEPLMFSHGLSSLEPSIGRFPDSSNRLSKFCPVRGQPRDGSQATKSWTTNGRPEVRPLCWDIDNQPKSTSPNIRAQTGLSTPDLICNQAALLRDDTALPFLTGGLSNVADMNPVTPTPKTADQPNHHSSNSTHQTIPASFQHQQPTFPTPSPSATSLPHHMRHHNTHFQNPVNTSFSSSNPTVQPP</sequence>
<gene>
    <name evidence="2" type="ORF">PCASD_26315</name>
</gene>
<dbReference type="AlphaFoldDB" id="A0A2N5RVD5"/>
<feature type="region of interest" description="Disordered" evidence="1">
    <location>
        <begin position="182"/>
        <end position="256"/>
    </location>
</feature>
<organism evidence="2 3">
    <name type="scientific">Puccinia coronata f. sp. avenae</name>
    <dbReference type="NCBI Taxonomy" id="200324"/>
    <lineage>
        <taxon>Eukaryota</taxon>
        <taxon>Fungi</taxon>
        <taxon>Dikarya</taxon>
        <taxon>Basidiomycota</taxon>
        <taxon>Pucciniomycotina</taxon>
        <taxon>Pucciniomycetes</taxon>
        <taxon>Pucciniales</taxon>
        <taxon>Pucciniaceae</taxon>
        <taxon>Puccinia</taxon>
    </lineage>
</organism>
<feature type="compositionally biased region" description="Polar residues" evidence="1">
    <location>
        <begin position="109"/>
        <end position="121"/>
    </location>
</feature>
<proteinExistence type="predicted"/>
<evidence type="ECO:0000256" key="1">
    <source>
        <dbReference type="SAM" id="MobiDB-lite"/>
    </source>
</evidence>
<dbReference type="EMBL" id="PGCI01001430">
    <property type="protein sequence ID" value="PLW04957.1"/>
    <property type="molecule type" value="Genomic_DNA"/>
</dbReference>
<reference evidence="2 3" key="1">
    <citation type="submission" date="2017-11" db="EMBL/GenBank/DDBJ databases">
        <title>De novo assembly and phasing of dikaryotic genomes from two isolates of Puccinia coronata f. sp. avenae, the causal agent of oat crown rust.</title>
        <authorList>
            <person name="Miller M.E."/>
            <person name="Zhang Y."/>
            <person name="Omidvar V."/>
            <person name="Sperschneider J."/>
            <person name="Schwessinger B."/>
            <person name="Raley C."/>
            <person name="Palmer J.M."/>
            <person name="Garnica D."/>
            <person name="Upadhyaya N."/>
            <person name="Rathjen J."/>
            <person name="Taylor J.M."/>
            <person name="Park R.F."/>
            <person name="Dodds P.N."/>
            <person name="Hirsch C.D."/>
            <person name="Kianian S.F."/>
            <person name="Figueroa M."/>
        </authorList>
    </citation>
    <scope>NUCLEOTIDE SEQUENCE [LARGE SCALE GENOMIC DNA]</scope>
    <source>
        <strain evidence="2">12SD80</strain>
    </source>
</reference>